<evidence type="ECO:0000259" key="3">
    <source>
        <dbReference type="Pfam" id="PF00534"/>
    </source>
</evidence>
<keyword evidence="5" id="KW-1185">Reference proteome</keyword>
<feature type="domain" description="Glycosyl transferase family 1" evidence="3">
    <location>
        <begin position="210"/>
        <end position="375"/>
    </location>
</feature>
<dbReference type="Gene3D" id="3.40.50.2000">
    <property type="entry name" value="Glycogen Phosphorylase B"/>
    <property type="match status" value="2"/>
</dbReference>
<comment type="caution">
    <text evidence="4">The sequence shown here is derived from an EMBL/GenBank/DDBJ whole genome shotgun (WGS) entry which is preliminary data.</text>
</comment>
<dbReference type="Pfam" id="PF00534">
    <property type="entry name" value="Glycos_transf_1"/>
    <property type="match status" value="1"/>
</dbReference>
<accession>A0AAX2AKI1</accession>
<keyword evidence="2" id="KW-0472">Membrane</keyword>
<dbReference type="InterPro" id="IPR001296">
    <property type="entry name" value="Glyco_trans_1"/>
</dbReference>
<organism evidence="4 5">
    <name type="scientific">Malaciobacter mytili LMG 24559</name>
    <dbReference type="NCBI Taxonomy" id="1032238"/>
    <lineage>
        <taxon>Bacteria</taxon>
        <taxon>Pseudomonadati</taxon>
        <taxon>Campylobacterota</taxon>
        <taxon>Epsilonproteobacteria</taxon>
        <taxon>Campylobacterales</taxon>
        <taxon>Arcobacteraceae</taxon>
        <taxon>Malaciobacter</taxon>
    </lineage>
</organism>
<evidence type="ECO:0000313" key="5">
    <source>
        <dbReference type="Proteomes" id="UP000290092"/>
    </source>
</evidence>
<evidence type="ECO:0000313" key="4">
    <source>
        <dbReference type="EMBL" id="RXK16558.1"/>
    </source>
</evidence>
<protein>
    <submittedName>
        <fullName evidence="4">Glycosyltransferase WbuB</fullName>
    </submittedName>
</protein>
<sequence length="397" mass="46234">MKERIIVVTEYFYPEERNDAILITKIVKALNNTSNNVEVICTSNLGNEKELDFINGKVHRLKSIDFKSKNIIFRVFKLLFLTFQLILKSIFFLKKEDKVFIVTNPVFLLPFMAFLKKIKKFEITLLVYDVFPENLIATNILNPKNIFYKFLKKVYDWSYKNMDKLIVIGRDMQEFIQKKVDYKKDIFLIENWCDHKKIIPMKKEDNPIIKKFKLENKIVFSFVGNFGLVQGIENLLEAASLVKNKKFVLLFIGDGAEKTKIEKFIKNNTKNNIIYAGKYPSKEENIFLNACDISIVSLNNSMYGLGVPSKSYYNMAAQKPLLYVGDKNTEIGKVINDNKIGWTCTPSNPSLLANLIDEICENEDSLIQLGKKSRETLIKYYSEEIILNKYIRIYNKD</sequence>
<dbReference type="Proteomes" id="UP000290092">
    <property type="component" value="Unassembled WGS sequence"/>
</dbReference>
<dbReference type="EMBL" id="NXID01000005">
    <property type="protein sequence ID" value="RXK16558.1"/>
    <property type="molecule type" value="Genomic_DNA"/>
</dbReference>
<keyword evidence="2" id="KW-1133">Transmembrane helix</keyword>
<dbReference type="RefSeq" id="WP_114841370.1">
    <property type="nucleotide sequence ID" value="NZ_CP031219.1"/>
</dbReference>
<dbReference type="AlphaFoldDB" id="A0AAX2AKI1"/>
<gene>
    <name evidence="4" type="ORF">CP985_02120</name>
</gene>
<keyword evidence="1" id="KW-0808">Transferase</keyword>
<evidence type="ECO:0000256" key="2">
    <source>
        <dbReference type="SAM" id="Phobius"/>
    </source>
</evidence>
<dbReference type="GO" id="GO:0009103">
    <property type="term" value="P:lipopolysaccharide biosynthetic process"/>
    <property type="evidence" value="ECO:0007669"/>
    <property type="project" value="TreeGrafter"/>
</dbReference>
<feature type="transmembrane region" description="Helical" evidence="2">
    <location>
        <begin position="71"/>
        <end position="93"/>
    </location>
</feature>
<dbReference type="PANTHER" id="PTHR46401">
    <property type="entry name" value="GLYCOSYLTRANSFERASE WBBK-RELATED"/>
    <property type="match status" value="1"/>
</dbReference>
<reference evidence="4 5" key="1">
    <citation type="submission" date="2017-09" db="EMBL/GenBank/DDBJ databases">
        <title>Genomics of the genus Arcobacter.</title>
        <authorList>
            <person name="Perez-Cataluna A."/>
            <person name="Figueras M.J."/>
            <person name="Salas-Masso N."/>
        </authorList>
    </citation>
    <scope>NUCLEOTIDE SEQUENCE [LARGE SCALE GENOMIC DNA]</scope>
    <source>
        <strain evidence="4 5">CECT 7386</strain>
    </source>
</reference>
<proteinExistence type="predicted"/>
<dbReference type="PANTHER" id="PTHR46401:SF2">
    <property type="entry name" value="GLYCOSYLTRANSFERASE WBBK-RELATED"/>
    <property type="match status" value="1"/>
</dbReference>
<dbReference type="KEGG" id="amyt:AMYT_0913"/>
<dbReference type="CDD" id="cd03794">
    <property type="entry name" value="GT4_WbuB-like"/>
    <property type="match status" value="1"/>
</dbReference>
<keyword evidence="2" id="KW-0812">Transmembrane</keyword>
<dbReference type="SUPFAM" id="SSF53756">
    <property type="entry name" value="UDP-Glycosyltransferase/glycogen phosphorylase"/>
    <property type="match status" value="1"/>
</dbReference>
<evidence type="ECO:0000256" key="1">
    <source>
        <dbReference type="ARBA" id="ARBA00022679"/>
    </source>
</evidence>
<dbReference type="GO" id="GO:0016757">
    <property type="term" value="F:glycosyltransferase activity"/>
    <property type="evidence" value="ECO:0007669"/>
    <property type="project" value="InterPro"/>
</dbReference>
<name>A0AAX2AKI1_9BACT</name>